<protein>
    <submittedName>
        <fullName evidence="2">Methylenetetrahydrofolate reductase</fullName>
    </submittedName>
</protein>
<evidence type="ECO:0000256" key="1">
    <source>
        <dbReference type="ARBA" id="ARBA00023002"/>
    </source>
</evidence>
<reference evidence="2 3" key="1">
    <citation type="submission" date="2024-01" db="EMBL/GenBank/DDBJ databases">
        <title>New evidence supports the origin of RcGTA from prophage.</title>
        <authorList>
            <person name="Xu Y."/>
            <person name="Liu B."/>
            <person name="Chen F."/>
        </authorList>
    </citation>
    <scope>NUCLEOTIDE SEQUENCE [LARGE SCALE GENOMIC DNA]</scope>
    <source>
        <strain evidence="2 3">CBW1107-2</strain>
    </source>
</reference>
<dbReference type="Proteomes" id="UP001559025">
    <property type="component" value="Unassembled WGS sequence"/>
</dbReference>
<dbReference type="EMBL" id="JAZHFV010000001">
    <property type="protein sequence ID" value="MEX4006695.1"/>
    <property type="molecule type" value="Genomic_DNA"/>
</dbReference>
<comment type="caution">
    <text evidence="2">The sequence shown here is derived from an EMBL/GenBank/DDBJ whole genome shotgun (WGS) entry which is preliminary data.</text>
</comment>
<keyword evidence="1" id="KW-0560">Oxidoreductase</keyword>
<dbReference type="InterPro" id="IPR029041">
    <property type="entry name" value="FAD-linked_oxidoreductase-like"/>
</dbReference>
<keyword evidence="3" id="KW-1185">Reference proteome</keyword>
<accession>A0ABV3WQ54</accession>
<dbReference type="RefSeq" id="WP_368801943.1">
    <property type="nucleotide sequence ID" value="NZ_JAZHFV010000001.1"/>
</dbReference>
<organism evidence="2 3">
    <name type="scientific">Neoaquamicrobium sediminum</name>
    <dbReference type="NCBI Taxonomy" id="1849104"/>
    <lineage>
        <taxon>Bacteria</taxon>
        <taxon>Pseudomonadati</taxon>
        <taxon>Pseudomonadota</taxon>
        <taxon>Alphaproteobacteria</taxon>
        <taxon>Hyphomicrobiales</taxon>
        <taxon>Phyllobacteriaceae</taxon>
        <taxon>Neoaquamicrobium</taxon>
    </lineage>
</organism>
<dbReference type="Gene3D" id="3.20.20.220">
    <property type="match status" value="1"/>
</dbReference>
<dbReference type="SUPFAM" id="SSF51730">
    <property type="entry name" value="FAD-linked oxidoreductase"/>
    <property type="match status" value="1"/>
</dbReference>
<evidence type="ECO:0000313" key="2">
    <source>
        <dbReference type="EMBL" id="MEX4006695.1"/>
    </source>
</evidence>
<gene>
    <name evidence="2" type="ORF">V1479_05220</name>
</gene>
<evidence type="ECO:0000313" key="3">
    <source>
        <dbReference type="Proteomes" id="UP001559025"/>
    </source>
</evidence>
<proteinExistence type="predicted"/>
<name>A0ABV3WQ54_9HYPH</name>
<sequence length="308" mass="33423">MAWLERFGAGRGGSESSNVHLAKMLENHSIEVMPRTAAKIDDFRALLPAGTRIYIAHIEGTPIDDMVATARRLRDDGFAAMPHLPARAIRDAAELEQWLRRYRDEAGVEEALLLAGGMKRPAGNLHSSIDMLKTGLFDRLGFRRLHVAGHPEGNADIDPDGSSAEADKALLWKQAYSERTDAEMAIVTQFAFDAKPVIAWAERLRGAGVTMPIHVGVAGPAKLQTLIKYAVACGVGPSLKVLQRRALVVSRLMLPYEPDEVVTALAAYGAASPDSLIERIHIFPLGGIKAAADWARERRDALQPALAG</sequence>